<dbReference type="PANTHER" id="PTHR37089:SF1">
    <property type="entry name" value="MEMBRANE PROTEIN"/>
    <property type="match status" value="1"/>
</dbReference>
<dbReference type="Pfam" id="PF05229">
    <property type="entry name" value="SCPU"/>
    <property type="match status" value="2"/>
</dbReference>
<sequence length="321" mass="33376">MRKLLLLLALFILPGTSYALCSLSAPTATFGSVTTFAVGSTAQSTSTITNVNCGSGTLSLLGTDNVAYTFTTSTYLSGTRAALKTDSTGTDTIPFQICIDSACATELQQGGKYTWSSSLLLGLGNSLNFNIPLYFRTVPGQVVAAGSYTTMVTITVSYTVCAGLNVAGICVGTVQTSTGTAMTFAVNLVLTNDCTTITAPNVSFGSAPLVGSFSTVQQTINVVCSKGSTFTVGLSNGSYYSGTTRQMASGTNRLAYDIYKGTTTTTRWGPTGTDRWSSASATSLNSDLITRNFTYTAQILTTQNTPAAGSYTDSVVVDLSF</sequence>
<protein>
    <submittedName>
        <fullName evidence="3">Fimbrial protein</fullName>
    </submittedName>
</protein>
<gene>
    <name evidence="3" type="ORF">QU24_05005</name>
</gene>
<dbReference type="PANTHER" id="PTHR37089">
    <property type="entry name" value="PROTEIN U-RELATED"/>
    <property type="match status" value="1"/>
</dbReference>
<keyword evidence="1" id="KW-0732">Signal</keyword>
<evidence type="ECO:0000259" key="2">
    <source>
        <dbReference type="Pfam" id="PF05229"/>
    </source>
</evidence>
<evidence type="ECO:0000256" key="1">
    <source>
        <dbReference type="SAM" id="SignalP"/>
    </source>
</evidence>
<dbReference type="AlphaFoldDB" id="A0A0B1RDN8"/>
<feature type="chain" id="PRO_5002060850" evidence="1">
    <location>
        <begin position="20"/>
        <end position="321"/>
    </location>
</feature>
<name>A0A0B1RDN8_9GAMM</name>
<evidence type="ECO:0000313" key="4">
    <source>
        <dbReference type="Proteomes" id="UP000030853"/>
    </source>
</evidence>
<evidence type="ECO:0000313" key="3">
    <source>
        <dbReference type="EMBL" id="KHJ69190.1"/>
    </source>
</evidence>
<dbReference type="RefSeq" id="WP_039328882.1">
    <property type="nucleotide sequence ID" value="NZ_JTJJ01000021.1"/>
</dbReference>
<dbReference type="SMART" id="SM00972">
    <property type="entry name" value="SCPU"/>
    <property type="match status" value="2"/>
</dbReference>
<proteinExistence type="predicted"/>
<feature type="domain" description="Spore coat protein U/FanG" evidence="2">
    <location>
        <begin position="16"/>
        <end position="155"/>
    </location>
</feature>
<dbReference type="InterPro" id="IPR053167">
    <property type="entry name" value="Spore_coat_component"/>
</dbReference>
<feature type="signal peptide" evidence="1">
    <location>
        <begin position="1"/>
        <end position="19"/>
    </location>
</feature>
<feature type="domain" description="Spore coat protein U/FanG" evidence="2">
    <location>
        <begin position="182"/>
        <end position="317"/>
    </location>
</feature>
<comment type="caution">
    <text evidence="3">The sequence shown here is derived from an EMBL/GenBank/DDBJ whole genome shotgun (WGS) entry which is preliminary data.</text>
</comment>
<dbReference type="InterPro" id="IPR007893">
    <property type="entry name" value="Spore_coat_U/FanG"/>
</dbReference>
<organism evidence="3 4">
    <name type="scientific">Pantoea rodasii</name>
    <dbReference type="NCBI Taxonomy" id="1076549"/>
    <lineage>
        <taxon>Bacteria</taxon>
        <taxon>Pseudomonadati</taxon>
        <taxon>Pseudomonadota</taxon>
        <taxon>Gammaproteobacteria</taxon>
        <taxon>Enterobacterales</taxon>
        <taxon>Erwiniaceae</taxon>
        <taxon>Pantoea</taxon>
    </lineage>
</organism>
<reference evidence="3 4" key="1">
    <citation type="submission" date="2014-11" db="EMBL/GenBank/DDBJ databases">
        <title>Genome sequencing of Pantoea rodasii ND03.</title>
        <authorList>
            <person name="Muhamad Yunos N.Y."/>
            <person name="Chan K.-G."/>
        </authorList>
    </citation>
    <scope>NUCLEOTIDE SEQUENCE [LARGE SCALE GENOMIC DNA]</scope>
    <source>
        <strain evidence="3 4">ND03</strain>
    </source>
</reference>
<dbReference type="EMBL" id="JTJJ01000021">
    <property type="protein sequence ID" value="KHJ69190.1"/>
    <property type="molecule type" value="Genomic_DNA"/>
</dbReference>
<dbReference type="Proteomes" id="UP000030853">
    <property type="component" value="Unassembled WGS sequence"/>
</dbReference>
<accession>A0A0B1RDN8</accession>